<dbReference type="Proteomes" id="UP000598820">
    <property type="component" value="Unassembled WGS sequence"/>
</dbReference>
<evidence type="ECO:0000313" key="3">
    <source>
        <dbReference type="Proteomes" id="UP000598820"/>
    </source>
</evidence>
<dbReference type="EMBL" id="JACWZY010000004">
    <property type="protein sequence ID" value="MBD2700335.1"/>
    <property type="molecule type" value="Genomic_DNA"/>
</dbReference>
<name>A0A927ARW4_9BACT</name>
<accession>A0A927ARW4</accession>
<feature type="signal peptide" evidence="1">
    <location>
        <begin position="1"/>
        <end position="22"/>
    </location>
</feature>
<reference evidence="2" key="1">
    <citation type="submission" date="2020-09" db="EMBL/GenBank/DDBJ databases">
        <authorList>
            <person name="Kim M.K."/>
        </authorList>
    </citation>
    <scope>NUCLEOTIDE SEQUENCE</scope>
    <source>
        <strain evidence="2">BT702</strain>
    </source>
</reference>
<organism evidence="2 3">
    <name type="scientific">Spirosoma profusum</name>
    <dbReference type="NCBI Taxonomy" id="2771354"/>
    <lineage>
        <taxon>Bacteria</taxon>
        <taxon>Pseudomonadati</taxon>
        <taxon>Bacteroidota</taxon>
        <taxon>Cytophagia</taxon>
        <taxon>Cytophagales</taxon>
        <taxon>Cytophagaceae</taxon>
        <taxon>Spirosoma</taxon>
    </lineage>
</organism>
<keyword evidence="3" id="KW-1185">Reference proteome</keyword>
<keyword evidence="1" id="KW-0732">Signal</keyword>
<dbReference type="AlphaFoldDB" id="A0A927ARW4"/>
<gene>
    <name evidence="2" type="ORF">IC229_06800</name>
</gene>
<dbReference type="RefSeq" id="WP_190886199.1">
    <property type="nucleotide sequence ID" value="NZ_JACWZY010000004.1"/>
</dbReference>
<sequence>MRTILFALSMIGFLTVGYSAKAQSTEAYARPDSARAYWKLSADFTDQTPLVQFYNARHQLLYQEQLPQNVRHLNRQTQRALDVLLANLVNNRILATAYLPENQTDLSENSVAYLMPASGKSLKQSFIKGGKAIFFVDPTIDQAGKLTIHCAQSKKRISQITLEDENRKTYYQGAFADLSYKFSLNLQELQSGNYTLKIGHPAHTFTYRLVIDHPVQRFALQMIE</sequence>
<evidence type="ECO:0000256" key="1">
    <source>
        <dbReference type="SAM" id="SignalP"/>
    </source>
</evidence>
<comment type="caution">
    <text evidence="2">The sequence shown here is derived from an EMBL/GenBank/DDBJ whole genome shotgun (WGS) entry which is preliminary data.</text>
</comment>
<proteinExistence type="predicted"/>
<evidence type="ECO:0000313" key="2">
    <source>
        <dbReference type="EMBL" id="MBD2700335.1"/>
    </source>
</evidence>
<feature type="chain" id="PRO_5036760073" evidence="1">
    <location>
        <begin position="23"/>
        <end position="224"/>
    </location>
</feature>
<protein>
    <submittedName>
        <fullName evidence="2">Uncharacterized protein</fullName>
    </submittedName>
</protein>